<dbReference type="GO" id="GO:0006412">
    <property type="term" value="P:translation"/>
    <property type="evidence" value="ECO:0007669"/>
    <property type="project" value="InterPro"/>
</dbReference>
<comment type="similarity">
    <text evidence="1">Belongs to the universal ribosomal protein uL13 family.</text>
</comment>
<evidence type="ECO:0000313" key="4">
    <source>
        <dbReference type="EMBL" id="JAP96546.1"/>
    </source>
</evidence>
<evidence type="ECO:0000256" key="1">
    <source>
        <dbReference type="ARBA" id="ARBA00006227"/>
    </source>
</evidence>
<dbReference type="GO" id="GO:0017148">
    <property type="term" value="P:negative regulation of translation"/>
    <property type="evidence" value="ECO:0007669"/>
    <property type="project" value="TreeGrafter"/>
</dbReference>
<dbReference type="GO" id="GO:0003735">
    <property type="term" value="F:structural constituent of ribosome"/>
    <property type="evidence" value="ECO:0007669"/>
    <property type="project" value="InterPro"/>
</dbReference>
<evidence type="ECO:0000256" key="2">
    <source>
        <dbReference type="ARBA" id="ARBA00022980"/>
    </source>
</evidence>
<dbReference type="EMBL" id="GDID01000060">
    <property type="protein sequence ID" value="JAP96546.1"/>
    <property type="molecule type" value="Transcribed_RNA"/>
</dbReference>
<dbReference type="InterPro" id="IPR036899">
    <property type="entry name" value="Ribosomal_uL13_sf"/>
</dbReference>
<evidence type="ECO:0000256" key="3">
    <source>
        <dbReference type="ARBA" id="ARBA00023274"/>
    </source>
</evidence>
<dbReference type="InterPro" id="IPR005822">
    <property type="entry name" value="Ribosomal_uL13"/>
</dbReference>
<dbReference type="FunFam" id="3.90.1180.10:FF:000002">
    <property type="entry name" value="60S ribosomal protein L16"/>
    <property type="match status" value="1"/>
</dbReference>
<dbReference type="PANTHER" id="PTHR11545">
    <property type="entry name" value="RIBOSOMAL PROTEIN L13"/>
    <property type="match status" value="1"/>
</dbReference>
<dbReference type="SUPFAM" id="SSF52161">
    <property type="entry name" value="Ribosomal protein L13"/>
    <property type="match status" value="1"/>
</dbReference>
<dbReference type="Gene3D" id="3.90.1180.10">
    <property type="entry name" value="Ribosomal protein L13"/>
    <property type="match status" value="1"/>
</dbReference>
<keyword evidence="3" id="KW-0687">Ribonucleoprotein</keyword>
<reference evidence="4" key="1">
    <citation type="submission" date="2015-07" db="EMBL/GenBank/DDBJ databases">
        <title>Adaptation to a free-living lifestyle via gene acquisitions in the diplomonad Trepomonas sp. PC1.</title>
        <authorList>
            <person name="Xu F."/>
            <person name="Jerlstrom-Hultqvist J."/>
            <person name="Kolisko M."/>
            <person name="Simpson A.G.B."/>
            <person name="Roger A.J."/>
            <person name="Svard S.G."/>
            <person name="Andersson J.O."/>
        </authorList>
    </citation>
    <scope>NUCLEOTIDE SEQUENCE</scope>
    <source>
        <strain evidence="4">PC1</strain>
    </source>
</reference>
<gene>
    <name evidence="4" type="ORF">TPC1_10085</name>
</gene>
<keyword evidence="2 4" id="KW-0689">Ribosomal protein</keyword>
<dbReference type="NCBIfam" id="TIGR01077">
    <property type="entry name" value="L13_A_E"/>
    <property type="match status" value="1"/>
</dbReference>
<dbReference type="HAMAP" id="MF_01366">
    <property type="entry name" value="Ribosomal_uL13"/>
    <property type="match status" value="1"/>
</dbReference>
<accession>A0A146KMJ8</accession>
<proteinExistence type="inferred from homology"/>
<sequence>MRETVVIDARDHLLGRLSSVVAKELLNGKKIVVTHCEKVNISGSFFRAKTHYLEYFQKRTNFNHKRGPFHFRDPAYIVRKTIRRMCPNKTARGKQAMTRLQTYSGVPENFQTGHVVIPEAMRELRLKPTSKFCVLGEIAAQIGWKHADACAQFEQKWATEDAARREQYNKAYETAIKNPEVVKISQELKKYGYGQ</sequence>
<dbReference type="Pfam" id="PF00572">
    <property type="entry name" value="Ribosomal_L13"/>
    <property type="match status" value="1"/>
</dbReference>
<dbReference type="AlphaFoldDB" id="A0A146KMJ8"/>
<dbReference type="CDD" id="cd00392">
    <property type="entry name" value="Ribosomal_L13"/>
    <property type="match status" value="1"/>
</dbReference>
<dbReference type="PANTHER" id="PTHR11545:SF3">
    <property type="entry name" value="LARGE RIBOSOMAL SUBUNIT PROTEIN UL13"/>
    <property type="match status" value="1"/>
</dbReference>
<dbReference type="InterPro" id="IPR005755">
    <property type="entry name" value="Ribosomal_uL13_euk/arc"/>
</dbReference>
<organism evidence="4">
    <name type="scientific">Trepomonas sp. PC1</name>
    <dbReference type="NCBI Taxonomy" id="1076344"/>
    <lineage>
        <taxon>Eukaryota</taxon>
        <taxon>Metamonada</taxon>
        <taxon>Diplomonadida</taxon>
        <taxon>Hexamitidae</taxon>
        <taxon>Hexamitinae</taxon>
        <taxon>Trepomonas</taxon>
    </lineage>
</organism>
<protein>
    <submittedName>
        <fullName evidence="4">Ribosomal protein L13a</fullName>
    </submittedName>
</protein>
<dbReference type="GO" id="GO:0003729">
    <property type="term" value="F:mRNA binding"/>
    <property type="evidence" value="ECO:0007669"/>
    <property type="project" value="TreeGrafter"/>
</dbReference>
<name>A0A146KMJ8_9EUKA</name>
<dbReference type="GO" id="GO:0022625">
    <property type="term" value="C:cytosolic large ribosomal subunit"/>
    <property type="evidence" value="ECO:0007669"/>
    <property type="project" value="TreeGrafter"/>
</dbReference>